<dbReference type="SUPFAM" id="SSF53335">
    <property type="entry name" value="S-adenosyl-L-methionine-dependent methyltransferases"/>
    <property type="match status" value="1"/>
</dbReference>
<accession>A0A1H3FIP5</accession>
<dbReference type="EMBL" id="FNMZ01000012">
    <property type="protein sequence ID" value="SDX89969.1"/>
    <property type="molecule type" value="Genomic_DNA"/>
</dbReference>
<dbReference type="InterPro" id="IPR002052">
    <property type="entry name" value="DNA_methylase_N6_adenine_CS"/>
</dbReference>
<dbReference type="GO" id="GO:0003676">
    <property type="term" value="F:nucleic acid binding"/>
    <property type="evidence" value="ECO:0007669"/>
    <property type="project" value="InterPro"/>
</dbReference>
<dbReference type="OrthoDB" id="1079385at2"/>
<dbReference type="Proteomes" id="UP000199118">
    <property type="component" value="Unassembled WGS sequence"/>
</dbReference>
<reference evidence="1 2" key="1">
    <citation type="submission" date="2016-10" db="EMBL/GenBank/DDBJ databases">
        <authorList>
            <person name="de Groot N.N."/>
        </authorList>
    </citation>
    <scope>NUCLEOTIDE SEQUENCE [LARGE SCALE GENOMIC DNA]</scope>
    <source>
        <strain evidence="1 2">DSM 17890</strain>
    </source>
</reference>
<keyword evidence="2" id="KW-1185">Reference proteome</keyword>
<organism evidence="1 2">
    <name type="scientific">Albimonas donghaensis</name>
    <dbReference type="NCBI Taxonomy" id="356660"/>
    <lineage>
        <taxon>Bacteria</taxon>
        <taxon>Pseudomonadati</taxon>
        <taxon>Pseudomonadota</taxon>
        <taxon>Alphaproteobacteria</taxon>
        <taxon>Rhodobacterales</taxon>
        <taxon>Paracoccaceae</taxon>
        <taxon>Albimonas</taxon>
    </lineage>
</organism>
<dbReference type="RefSeq" id="WP_092685273.1">
    <property type="nucleotide sequence ID" value="NZ_FNMZ01000012.1"/>
</dbReference>
<dbReference type="GO" id="GO:0008168">
    <property type="term" value="F:methyltransferase activity"/>
    <property type="evidence" value="ECO:0007669"/>
    <property type="project" value="InterPro"/>
</dbReference>
<evidence type="ECO:0000313" key="1">
    <source>
        <dbReference type="EMBL" id="SDX89969.1"/>
    </source>
</evidence>
<evidence type="ECO:0000313" key="2">
    <source>
        <dbReference type="Proteomes" id="UP000199118"/>
    </source>
</evidence>
<dbReference type="STRING" id="356660.SAMN05444336_112102"/>
<protein>
    <recommendedName>
        <fullName evidence="3">Methyltransferase</fullName>
    </recommendedName>
</protein>
<sequence length="240" mass="26587">MTGVGNLSTAVRQRRVEAHDSLDDFPTPPWAARALVEALRGSGETDWRARTVWEPAANRGFMVRGLAGAVRSVRASDVHDYGVGFAVGDFLFPGEVEPVDWVITNPPFRLAEDFARRGMEVATIGCALLVRVAFLEGARRYQALFADMPPSRVLQFCERVVMHAGRLPDPDVAEPHQVERDGEAVTVMRKPSTATAYAWLVWERYPAFGRGVTVLDWIPPGTRRRLTRPGDYAPMPEATA</sequence>
<evidence type="ECO:0008006" key="3">
    <source>
        <dbReference type="Google" id="ProtNLM"/>
    </source>
</evidence>
<name>A0A1H3FIP5_9RHOB</name>
<dbReference type="PROSITE" id="PS00092">
    <property type="entry name" value="N6_MTASE"/>
    <property type="match status" value="1"/>
</dbReference>
<dbReference type="InterPro" id="IPR029063">
    <property type="entry name" value="SAM-dependent_MTases_sf"/>
</dbReference>
<dbReference type="AlphaFoldDB" id="A0A1H3FIP5"/>
<proteinExistence type="predicted"/>
<gene>
    <name evidence="1" type="ORF">SAMN05444336_112102</name>
</gene>
<dbReference type="GO" id="GO:0032259">
    <property type="term" value="P:methylation"/>
    <property type="evidence" value="ECO:0007669"/>
    <property type="project" value="InterPro"/>
</dbReference>